<keyword evidence="2" id="KW-0963">Cytoplasm</keyword>
<dbReference type="EMBL" id="HBFA01007710">
    <property type="protein sequence ID" value="CAD8655595.1"/>
    <property type="molecule type" value="Transcribed_RNA"/>
</dbReference>
<evidence type="ECO:0000256" key="1">
    <source>
        <dbReference type="ARBA" id="ARBA00004496"/>
    </source>
</evidence>
<dbReference type="SUPFAM" id="SSF53474">
    <property type="entry name" value="alpha/beta-Hydrolases"/>
    <property type="match status" value="1"/>
</dbReference>
<dbReference type="AlphaFoldDB" id="A0A6T7UXR2"/>
<accession>A0A6T7UXR2</accession>
<dbReference type="EMBL" id="HBFA01007711">
    <property type="protein sequence ID" value="CAD8655596.1"/>
    <property type="molecule type" value="Transcribed_RNA"/>
</dbReference>
<dbReference type="GO" id="GO:0005737">
    <property type="term" value="C:cytoplasm"/>
    <property type="evidence" value="ECO:0007669"/>
    <property type="project" value="UniProtKB-SubCell"/>
</dbReference>
<sequence>MFKGARTIFCIALALTTTTQAAVVEKHITFGVANIPTDLTVVYKEAHHKVEGQPTVVFLHGARFTSDTWNEIGALDAVAASGYHAVALDLPGFGKTGGLKMFKERDRTNFIKAALDELHLNQVVLVAASMGGLFAIETVLMEPQRVAGYVPIAAAGAEEHLKELAARTDMTMPVLTLWGGEDKPDGSRAHMYEWVFPKQSKVVFEGAGHACYLDNPTYFKQLLTEFLDQIKQESVDAVAK</sequence>
<dbReference type="PANTHER" id="PTHR46197">
    <property type="entry name" value="PROTEIN ABHD14B-LIKE"/>
    <property type="match status" value="1"/>
</dbReference>
<reference evidence="7" key="1">
    <citation type="submission" date="2021-01" db="EMBL/GenBank/DDBJ databases">
        <authorList>
            <person name="Corre E."/>
            <person name="Pelletier E."/>
            <person name="Niang G."/>
            <person name="Scheremetjew M."/>
            <person name="Finn R."/>
            <person name="Kale V."/>
            <person name="Holt S."/>
            <person name="Cochrane G."/>
            <person name="Meng A."/>
            <person name="Brown T."/>
            <person name="Cohen L."/>
        </authorList>
    </citation>
    <scope>NUCLEOTIDE SEQUENCE</scope>
    <source>
        <strain evidence="7">CCMP722</strain>
    </source>
</reference>
<evidence type="ECO:0000313" key="6">
    <source>
        <dbReference type="EMBL" id="CAD8655595.1"/>
    </source>
</evidence>
<dbReference type="InterPro" id="IPR029058">
    <property type="entry name" value="AB_hydrolase_fold"/>
</dbReference>
<name>A0A6T7UXR2_9CHLO</name>
<feature type="chain" id="PRO_5035584998" description="AB hydrolase-1 domain-containing protein" evidence="4">
    <location>
        <begin position="22"/>
        <end position="240"/>
    </location>
</feature>
<comment type="subcellular location">
    <subcellularLocation>
        <location evidence="1">Cytoplasm</location>
    </subcellularLocation>
</comment>
<organism evidence="7">
    <name type="scientific">Pyramimonas obovata</name>
    <dbReference type="NCBI Taxonomy" id="1411642"/>
    <lineage>
        <taxon>Eukaryota</taxon>
        <taxon>Viridiplantae</taxon>
        <taxon>Chlorophyta</taxon>
        <taxon>Pyramimonadophyceae</taxon>
        <taxon>Pyramimonadales</taxon>
        <taxon>Pyramimonadaceae</taxon>
        <taxon>Pyramimonas</taxon>
        <taxon>Pyramimonas incertae sedis</taxon>
    </lineage>
</organism>
<feature type="domain" description="AB hydrolase-1" evidence="5">
    <location>
        <begin position="56"/>
        <end position="154"/>
    </location>
</feature>
<evidence type="ECO:0000259" key="5">
    <source>
        <dbReference type="Pfam" id="PF12697"/>
    </source>
</evidence>
<evidence type="ECO:0000256" key="3">
    <source>
        <dbReference type="ARBA" id="ARBA00037942"/>
    </source>
</evidence>
<feature type="signal peptide" evidence="4">
    <location>
        <begin position="1"/>
        <end position="21"/>
    </location>
</feature>
<protein>
    <recommendedName>
        <fullName evidence="5">AB hydrolase-1 domain-containing protein</fullName>
    </recommendedName>
</protein>
<evidence type="ECO:0000313" key="7">
    <source>
        <dbReference type="EMBL" id="CAD8655596.1"/>
    </source>
</evidence>
<proteinExistence type="inferred from homology"/>
<dbReference type="PANTHER" id="PTHR46197:SF3">
    <property type="entry name" value="AB HYDROLASE-1 DOMAIN-CONTAINING PROTEIN"/>
    <property type="match status" value="1"/>
</dbReference>
<evidence type="ECO:0000256" key="2">
    <source>
        <dbReference type="ARBA" id="ARBA00022490"/>
    </source>
</evidence>
<evidence type="ECO:0000256" key="4">
    <source>
        <dbReference type="SAM" id="SignalP"/>
    </source>
</evidence>
<comment type="similarity">
    <text evidence="3">Belongs to the AB hydrolase superfamily. ABHD14 family.</text>
</comment>
<dbReference type="Pfam" id="PF12697">
    <property type="entry name" value="Abhydrolase_6"/>
    <property type="match status" value="1"/>
</dbReference>
<dbReference type="Gene3D" id="3.40.50.1820">
    <property type="entry name" value="alpha/beta hydrolase"/>
    <property type="match status" value="1"/>
</dbReference>
<keyword evidence="4" id="KW-0732">Signal</keyword>
<dbReference type="InterPro" id="IPR000073">
    <property type="entry name" value="AB_hydrolase_1"/>
</dbReference>
<gene>
    <name evidence="6" type="ORF">POBO1169_LOCUS4014</name>
    <name evidence="7" type="ORF">POBO1169_LOCUS4015</name>
</gene>